<dbReference type="EMBL" id="CAJVCH010148247">
    <property type="protein sequence ID" value="CAG7727411.1"/>
    <property type="molecule type" value="Genomic_DNA"/>
</dbReference>
<keyword evidence="2" id="KW-1185">Reference proteome</keyword>
<dbReference type="AlphaFoldDB" id="A0A8J2K3W5"/>
<sequence>MSMAFTGTGIIDMSSTKNGVVFPSPKPS</sequence>
<name>A0A8J2K3W5_9HEXA</name>
<proteinExistence type="predicted"/>
<comment type="caution">
    <text evidence="1">The sequence shown here is derived from an EMBL/GenBank/DDBJ whole genome shotgun (WGS) entry which is preliminary data.</text>
</comment>
<organism evidence="1 2">
    <name type="scientific">Allacma fusca</name>
    <dbReference type="NCBI Taxonomy" id="39272"/>
    <lineage>
        <taxon>Eukaryota</taxon>
        <taxon>Metazoa</taxon>
        <taxon>Ecdysozoa</taxon>
        <taxon>Arthropoda</taxon>
        <taxon>Hexapoda</taxon>
        <taxon>Collembola</taxon>
        <taxon>Symphypleona</taxon>
        <taxon>Sminthuridae</taxon>
        <taxon>Allacma</taxon>
    </lineage>
</organism>
<evidence type="ECO:0000313" key="1">
    <source>
        <dbReference type="EMBL" id="CAG7727411.1"/>
    </source>
</evidence>
<reference evidence="1" key="1">
    <citation type="submission" date="2021-06" db="EMBL/GenBank/DDBJ databases">
        <authorList>
            <person name="Hodson N. C."/>
            <person name="Mongue J. A."/>
            <person name="Jaron S. K."/>
        </authorList>
    </citation>
    <scope>NUCLEOTIDE SEQUENCE</scope>
</reference>
<evidence type="ECO:0000313" key="2">
    <source>
        <dbReference type="Proteomes" id="UP000708208"/>
    </source>
</evidence>
<dbReference type="Proteomes" id="UP000708208">
    <property type="component" value="Unassembled WGS sequence"/>
</dbReference>
<accession>A0A8J2K3W5</accession>
<protein>
    <submittedName>
        <fullName evidence="1">Uncharacterized protein</fullName>
    </submittedName>
</protein>
<gene>
    <name evidence="1" type="ORF">AFUS01_LOCUS16255</name>
</gene>
<feature type="non-terminal residue" evidence="1">
    <location>
        <position position="28"/>
    </location>
</feature>